<feature type="chain" id="PRO_5004019427" description="Right handed beta helix domain-containing protein" evidence="1">
    <location>
        <begin position="23"/>
        <end position="434"/>
    </location>
</feature>
<feature type="domain" description="Right handed beta helix" evidence="2">
    <location>
        <begin position="207"/>
        <end position="370"/>
    </location>
</feature>
<proteinExistence type="predicted"/>
<evidence type="ECO:0000259" key="2">
    <source>
        <dbReference type="Pfam" id="PF13229"/>
    </source>
</evidence>
<keyword evidence="4" id="KW-1185">Reference proteome</keyword>
<gene>
    <name evidence="3" type="ordered locus">BN4_12651</name>
</gene>
<dbReference type="SUPFAM" id="SSF51126">
    <property type="entry name" value="Pectin lyase-like"/>
    <property type="match status" value="1"/>
</dbReference>
<organism evidence="3 4">
    <name type="scientific">Pseudodesulfovibrio piezophilus (strain DSM 21447 / JCM 15486 / C1TLV30)</name>
    <name type="common">Desulfovibrio piezophilus</name>
    <dbReference type="NCBI Taxonomy" id="1322246"/>
    <lineage>
        <taxon>Bacteria</taxon>
        <taxon>Pseudomonadati</taxon>
        <taxon>Thermodesulfobacteriota</taxon>
        <taxon>Desulfovibrionia</taxon>
        <taxon>Desulfovibrionales</taxon>
        <taxon>Desulfovibrionaceae</taxon>
    </lineage>
</organism>
<dbReference type="HOGENOM" id="CLU_634184_0_0_7"/>
<accession>M1WS13</accession>
<dbReference type="RefSeq" id="WP_015415927.1">
    <property type="nucleotide sequence ID" value="NC_020409.1"/>
</dbReference>
<dbReference type="AlphaFoldDB" id="M1WS13"/>
<dbReference type="BioCyc" id="DPIE1322246:BN4_RS13305-MONOMER"/>
<dbReference type="EMBL" id="FO203427">
    <property type="protein sequence ID" value="CCH49884.1"/>
    <property type="molecule type" value="Genomic_DNA"/>
</dbReference>
<dbReference type="Pfam" id="PF13229">
    <property type="entry name" value="Beta_helix"/>
    <property type="match status" value="1"/>
</dbReference>
<evidence type="ECO:0000256" key="1">
    <source>
        <dbReference type="SAM" id="SignalP"/>
    </source>
</evidence>
<dbReference type="Gene3D" id="2.160.20.10">
    <property type="entry name" value="Single-stranded right-handed beta-helix, Pectin lyase-like"/>
    <property type="match status" value="1"/>
</dbReference>
<protein>
    <recommendedName>
        <fullName evidence="2">Right handed beta helix domain-containing protein</fullName>
    </recommendedName>
</protein>
<dbReference type="InterPro" id="IPR006626">
    <property type="entry name" value="PbH1"/>
</dbReference>
<evidence type="ECO:0000313" key="3">
    <source>
        <dbReference type="EMBL" id="CCH49884.1"/>
    </source>
</evidence>
<dbReference type="KEGG" id="dpi:BN4_12651"/>
<keyword evidence="1" id="KW-0732">Signal</keyword>
<evidence type="ECO:0000313" key="4">
    <source>
        <dbReference type="Proteomes" id="UP000011724"/>
    </source>
</evidence>
<dbReference type="eggNOG" id="ENOG50317RG">
    <property type="taxonomic scope" value="Bacteria"/>
</dbReference>
<name>M1WS13_PSEP2</name>
<dbReference type="PATRIC" id="fig|879567.3.peg.2839"/>
<sequence length="434" mass="46522">MPCRAVIILAFICLLTAYPALAEETIVGTGNPEQDIANIQKAVDGGGTIVLQGDFDLGTDGRIKITKNVRIRGEKDSQGEPTTTLSGGYWSFYSPLPVKGAPPSGKGPLIAIHSIHFDGAKGTPLHFPHVGGLDVRGCTVSNVKPQQINVKWTGGETLSFQAGIVVGNRLDNRSKRLKRAALGTIKIVNNRFSMDTDNPDTVAGYGIMIDWTWAAQISITNNIINEAARNGIEVLDNVIGPKGEGSITIDKNRITTPEDGIPFPHKYGPNGIVAGWYFDTSGGANFSKNNRMTMSGNRIEVRGKASTGMLLYANDMVITCNDIIMGGGSQARGIVQTGSRGFFANNRVRGEGRYAIYCHSFESLRGETNTFAWTELNDFTPIKGQIFLGGNVNVIIGAAPLLVDKGMGNRVVDAKPCALPEIAPESGSWEPVEQ</sequence>
<reference evidence="3 4" key="1">
    <citation type="journal article" date="2013" name="PLoS ONE">
        <title>The first genomic and proteomic characterization of a deep-sea sulfate reducer: insights into the piezophilic lifestyle of Desulfovibrio piezophilus.</title>
        <authorList>
            <person name="Pradel N."/>
            <person name="Ji B."/>
            <person name="Gimenez G."/>
            <person name="Talla E."/>
            <person name="Lenoble P."/>
            <person name="Garel M."/>
            <person name="Tamburini C."/>
            <person name="Fourquet P."/>
            <person name="Lebrun R."/>
            <person name="Bertin P."/>
            <person name="Denis Y."/>
            <person name="Pophillat M."/>
            <person name="Barbe V."/>
            <person name="Ollivier B."/>
            <person name="Dolla A."/>
        </authorList>
    </citation>
    <scope>NUCLEOTIDE SEQUENCE [LARGE SCALE GENOMIC DNA]</scope>
    <source>
        <strain evidence="4">DSM 10523 / SB164P1</strain>
    </source>
</reference>
<dbReference type="InterPro" id="IPR011050">
    <property type="entry name" value="Pectin_lyase_fold/virulence"/>
</dbReference>
<feature type="signal peptide" evidence="1">
    <location>
        <begin position="1"/>
        <end position="22"/>
    </location>
</feature>
<dbReference type="InterPro" id="IPR039448">
    <property type="entry name" value="Beta_helix"/>
</dbReference>
<dbReference type="OrthoDB" id="5447928at2"/>
<dbReference type="InterPro" id="IPR012334">
    <property type="entry name" value="Pectin_lyas_fold"/>
</dbReference>
<dbReference type="Proteomes" id="UP000011724">
    <property type="component" value="Chromosome"/>
</dbReference>
<dbReference type="SMART" id="SM00710">
    <property type="entry name" value="PbH1"/>
    <property type="match status" value="3"/>
</dbReference>
<reference evidence="4" key="2">
    <citation type="journal article" date="2013" name="Stand. Genomic Sci.">
        <title>Complete genome sequence of Desulfocapsa sulfexigens, a marine deltaproteobacterium specialized in disproportionating inorganic sulfur compounds.</title>
        <authorList>
            <person name="Finster K.W."/>
            <person name="Kjeldsen K.U."/>
            <person name="Kube M."/>
            <person name="Reinhardt R."/>
            <person name="Mussmann M."/>
            <person name="Amann R."/>
            <person name="Schreiber L."/>
        </authorList>
    </citation>
    <scope>NUCLEOTIDE SEQUENCE [LARGE SCALE GENOMIC DNA]</scope>
    <source>
        <strain evidence="4">DSM 10523 / SB164P1</strain>
    </source>
</reference>